<dbReference type="EC" id="3.6.1.41" evidence="1"/>
<dbReference type="InterPro" id="IPR005249">
    <property type="entry name" value="YqeK"/>
</dbReference>
<feature type="domain" description="HD" evidence="7">
    <location>
        <begin position="20"/>
        <end position="135"/>
    </location>
</feature>
<accession>A0A3D2XCD9</accession>
<evidence type="ECO:0000256" key="3">
    <source>
        <dbReference type="ARBA" id="ARBA00022741"/>
    </source>
</evidence>
<evidence type="ECO:0000313" key="9">
    <source>
        <dbReference type="Proteomes" id="UP000262969"/>
    </source>
</evidence>
<keyword evidence="2" id="KW-0479">Metal-binding</keyword>
<name>A0A3D2XCD9_9FIRM</name>
<evidence type="ECO:0000256" key="6">
    <source>
        <dbReference type="ARBA" id="ARBA00049417"/>
    </source>
</evidence>
<keyword evidence="4" id="KW-0378">Hydrolase</keyword>
<dbReference type="EMBL" id="DPVV01000569">
    <property type="protein sequence ID" value="HCL04165.1"/>
    <property type="molecule type" value="Genomic_DNA"/>
</dbReference>
<dbReference type="InterPro" id="IPR003607">
    <property type="entry name" value="HD/PDEase_dom"/>
</dbReference>
<protein>
    <recommendedName>
        <fullName evidence="1">bis(5'-nucleosyl)-tetraphosphatase (symmetrical)</fullName>
        <ecNumber evidence="1">3.6.1.41</ecNumber>
    </recommendedName>
</protein>
<dbReference type="CDD" id="cd00077">
    <property type="entry name" value="HDc"/>
    <property type="match status" value="1"/>
</dbReference>
<dbReference type="SUPFAM" id="SSF109604">
    <property type="entry name" value="HD-domain/PDEase-like"/>
    <property type="match status" value="1"/>
</dbReference>
<dbReference type="InterPro" id="IPR051094">
    <property type="entry name" value="Diverse_Catalytic_Enzymes"/>
</dbReference>
<evidence type="ECO:0000256" key="5">
    <source>
        <dbReference type="ARBA" id="ARBA00023004"/>
    </source>
</evidence>
<comment type="caution">
    <text evidence="8">The sequence shown here is derived from an EMBL/GenBank/DDBJ whole genome shotgun (WGS) entry which is preliminary data.</text>
</comment>
<keyword evidence="5" id="KW-0408">Iron</keyword>
<comment type="catalytic activity">
    <reaction evidence="6">
        <text>P(1),P(4)-bis(5'-adenosyl) tetraphosphate + H2O = 2 ADP + 2 H(+)</text>
        <dbReference type="Rhea" id="RHEA:24252"/>
        <dbReference type="ChEBI" id="CHEBI:15377"/>
        <dbReference type="ChEBI" id="CHEBI:15378"/>
        <dbReference type="ChEBI" id="CHEBI:58141"/>
        <dbReference type="ChEBI" id="CHEBI:456216"/>
        <dbReference type="EC" id="3.6.1.41"/>
    </reaction>
</comment>
<dbReference type="GO" id="GO:0008803">
    <property type="term" value="F:bis(5'-nucleosyl)-tetraphosphatase (symmetrical) activity"/>
    <property type="evidence" value="ECO:0007669"/>
    <property type="project" value="UniProtKB-EC"/>
</dbReference>
<evidence type="ECO:0000256" key="2">
    <source>
        <dbReference type="ARBA" id="ARBA00022723"/>
    </source>
</evidence>
<evidence type="ECO:0000313" key="8">
    <source>
        <dbReference type="EMBL" id="HCL04165.1"/>
    </source>
</evidence>
<dbReference type="PANTHER" id="PTHR35795:SF1">
    <property type="entry name" value="BIS(5'-NUCLEOSYL)-TETRAPHOSPHATASE, SYMMETRICAL"/>
    <property type="match status" value="1"/>
</dbReference>
<dbReference type="Proteomes" id="UP000262969">
    <property type="component" value="Unassembled WGS sequence"/>
</dbReference>
<gene>
    <name evidence="8" type="ORF">DHW61_17445</name>
</gene>
<evidence type="ECO:0000259" key="7">
    <source>
        <dbReference type="PROSITE" id="PS51831"/>
    </source>
</evidence>
<reference evidence="8 9" key="1">
    <citation type="journal article" date="2018" name="Nat. Biotechnol.">
        <title>A standardized bacterial taxonomy based on genome phylogeny substantially revises the tree of life.</title>
        <authorList>
            <person name="Parks D.H."/>
            <person name="Chuvochina M."/>
            <person name="Waite D.W."/>
            <person name="Rinke C."/>
            <person name="Skarshewski A."/>
            <person name="Chaumeil P.A."/>
            <person name="Hugenholtz P."/>
        </authorList>
    </citation>
    <scope>NUCLEOTIDE SEQUENCE [LARGE SCALE GENOMIC DNA]</scope>
    <source>
        <strain evidence="8">UBA11728</strain>
    </source>
</reference>
<proteinExistence type="predicted"/>
<dbReference type="Gene3D" id="1.10.3210.10">
    <property type="entry name" value="Hypothetical protein af1432"/>
    <property type="match status" value="1"/>
</dbReference>
<dbReference type="PANTHER" id="PTHR35795">
    <property type="entry name" value="SLR1885 PROTEIN"/>
    <property type="match status" value="1"/>
</dbReference>
<organism evidence="8 9">
    <name type="scientific">Lachnoclostridium phytofermentans</name>
    <dbReference type="NCBI Taxonomy" id="66219"/>
    <lineage>
        <taxon>Bacteria</taxon>
        <taxon>Bacillati</taxon>
        <taxon>Bacillota</taxon>
        <taxon>Clostridia</taxon>
        <taxon>Lachnospirales</taxon>
        <taxon>Lachnospiraceae</taxon>
    </lineage>
</organism>
<dbReference type="NCBIfam" id="TIGR00488">
    <property type="entry name" value="bis(5'-nucleosyl)-tetraphosphatase (symmetrical) YqeK"/>
    <property type="match status" value="1"/>
</dbReference>
<dbReference type="GO" id="GO:0000166">
    <property type="term" value="F:nucleotide binding"/>
    <property type="evidence" value="ECO:0007669"/>
    <property type="project" value="UniProtKB-KW"/>
</dbReference>
<dbReference type="InterPro" id="IPR006674">
    <property type="entry name" value="HD_domain"/>
</dbReference>
<dbReference type="PROSITE" id="PS51831">
    <property type="entry name" value="HD"/>
    <property type="match status" value="1"/>
</dbReference>
<keyword evidence="3" id="KW-0547">Nucleotide-binding</keyword>
<evidence type="ECO:0000256" key="4">
    <source>
        <dbReference type="ARBA" id="ARBA00022801"/>
    </source>
</evidence>
<evidence type="ECO:0000256" key="1">
    <source>
        <dbReference type="ARBA" id="ARBA00012506"/>
    </source>
</evidence>
<dbReference type="GO" id="GO:0046872">
    <property type="term" value="F:metal ion binding"/>
    <property type="evidence" value="ECO:0007669"/>
    <property type="project" value="UniProtKB-KW"/>
</dbReference>
<sequence>MNQFVEQIEEQMKQLLPAKRYVHTVGVAYMAASLAMCYGENVEKSMIAGLLHDNAKYIPFEVAFEECKKAGIEVSECERNSPMLLHGKLGAYYARTKYGIHDEEILSSIVYHTTGKPAMTFLEKNIFLSDYIEVHRTQNTKPILDMIRTTAFKNLDLSVYYALDNTLQFLKFNNRLIDRMSFDALEYYKVKVNKGK</sequence>
<dbReference type="AlphaFoldDB" id="A0A3D2XCD9"/>
<dbReference type="Pfam" id="PF01966">
    <property type="entry name" value="HD"/>
    <property type="match status" value="1"/>
</dbReference>